<dbReference type="EMBL" id="JACTVJ010000018">
    <property type="protein sequence ID" value="MBC9717127.1"/>
    <property type="molecule type" value="Genomic_DNA"/>
</dbReference>
<accession>A0ABR7SNS0</accession>
<keyword evidence="2" id="KW-1185">Reference proteome</keyword>
<sequence>MSTGPATLPAISAENDASSLSGTYRLLLETCESLQVEIGRPPMPYGEQSADGSALAARPELLDAAIDGEVARIQAKFGPAPRREVAASRLLHHYLWSVGLLLSGPWYLTRRVPRIRPRDIRIDLATAELALTPGGFTCLPGDPAAGLPGVRVVAHEEALRAELRAAYADHMRPLLTAIGPAIRRGPRALWGMAGDDLVSGVWYLGRMLGQEEQSVRSATTLLPTGIAPFPSGADFRRLQGSSGRTHLTRTRAGCCLYYAIRSAPDSTAEPARACATCPRVCDAERVRRIETE</sequence>
<evidence type="ECO:0000313" key="2">
    <source>
        <dbReference type="Proteomes" id="UP000642284"/>
    </source>
</evidence>
<organism evidence="1 2">
    <name type="scientific">Streptomyces polyasparticus</name>
    <dbReference type="NCBI Taxonomy" id="2767826"/>
    <lineage>
        <taxon>Bacteria</taxon>
        <taxon>Bacillati</taxon>
        <taxon>Actinomycetota</taxon>
        <taxon>Actinomycetes</taxon>
        <taxon>Kitasatosporales</taxon>
        <taxon>Streptomycetaceae</taxon>
        <taxon>Streptomyces</taxon>
    </lineage>
</organism>
<name>A0ABR7SNS0_9ACTN</name>
<comment type="caution">
    <text evidence="1">The sequence shown here is derived from an EMBL/GenBank/DDBJ whole genome shotgun (WGS) entry which is preliminary data.</text>
</comment>
<evidence type="ECO:0000313" key="1">
    <source>
        <dbReference type="EMBL" id="MBC9717127.1"/>
    </source>
</evidence>
<gene>
    <name evidence="1" type="ORF">H9Y04_31820</name>
</gene>
<protein>
    <submittedName>
        <fullName evidence="1">Iron-sulfur protein</fullName>
    </submittedName>
</protein>
<proteinExistence type="predicted"/>
<dbReference type="Proteomes" id="UP000642284">
    <property type="component" value="Unassembled WGS sequence"/>
</dbReference>
<reference evidence="1 2" key="1">
    <citation type="submission" date="2020-08" db="EMBL/GenBank/DDBJ databases">
        <title>Genemic of Streptomyces polyaspartic.</title>
        <authorList>
            <person name="Liu W."/>
        </authorList>
    </citation>
    <scope>NUCLEOTIDE SEQUENCE [LARGE SCALE GENOMIC DNA]</scope>
    <source>
        <strain evidence="1 2">TRM66268-LWL</strain>
    </source>
</reference>